<keyword evidence="2" id="KW-1185">Reference proteome</keyword>
<protein>
    <submittedName>
        <fullName evidence="1">Uncharacterized protein</fullName>
    </submittedName>
</protein>
<comment type="caution">
    <text evidence="1">The sequence shown here is derived from an EMBL/GenBank/DDBJ whole genome shotgun (WGS) entry which is preliminary data.</text>
</comment>
<accession>A0AAD3SLM6</accession>
<evidence type="ECO:0000313" key="1">
    <source>
        <dbReference type="EMBL" id="GMH13953.1"/>
    </source>
</evidence>
<gene>
    <name evidence="1" type="ORF">Nepgr_015794</name>
</gene>
<organism evidence="1 2">
    <name type="scientific">Nepenthes gracilis</name>
    <name type="common">Slender pitcher plant</name>
    <dbReference type="NCBI Taxonomy" id="150966"/>
    <lineage>
        <taxon>Eukaryota</taxon>
        <taxon>Viridiplantae</taxon>
        <taxon>Streptophyta</taxon>
        <taxon>Embryophyta</taxon>
        <taxon>Tracheophyta</taxon>
        <taxon>Spermatophyta</taxon>
        <taxon>Magnoliopsida</taxon>
        <taxon>eudicotyledons</taxon>
        <taxon>Gunneridae</taxon>
        <taxon>Pentapetalae</taxon>
        <taxon>Caryophyllales</taxon>
        <taxon>Nepenthaceae</taxon>
        <taxon>Nepenthes</taxon>
    </lineage>
</organism>
<dbReference type="AlphaFoldDB" id="A0AAD3SLM6"/>
<sequence length="76" mass="8380">MLLPLVEYALGLLADAVMDYLLLDSTVADSCYMMYSLKFEAGVVPLGLLVPCPDSLQFRSGFTWFDLVVCLDGLHC</sequence>
<dbReference type="Proteomes" id="UP001279734">
    <property type="component" value="Unassembled WGS sequence"/>
</dbReference>
<proteinExistence type="predicted"/>
<name>A0AAD3SLM6_NEPGR</name>
<dbReference type="EMBL" id="BSYO01000013">
    <property type="protein sequence ID" value="GMH13953.1"/>
    <property type="molecule type" value="Genomic_DNA"/>
</dbReference>
<evidence type="ECO:0000313" key="2">
    <source>
        <dbReference type="Proteomes" id="UP001279734"/>
    </source>
</evidence>
<reference evidence="1" key="1">
    <citation type="submission" date="2023-05" db="EMBL/GenBank/DDBJ databases">
        <title>Nepenthes gracilis genome sequencing.</title>
        <authorList>
            <person name="Fukushima K."/>
        </authorList>
    </citation>
    <scope>NUCLEOTIDE SEQUENCE</scope>
    <source>
        <strain evidence="1">SING2019-196</strain>
    </source>
</reference>